<keyword evidence="3" id="KW-1185">Reference proteome</keyword>
<dbReference type="EMBL" id="JASPKY010000108">
    <property type="protein sequence ID" value="KAK9736847.1"/>
    <property type="molecule type" value="Genomic_DNA"/>
</dbReference>
<gene>
    <name evidence="2" type="ORF">QE152_g11222</name>
</gene>
<name>A0AAW1LSG0_POPJA</name>
<dbReference type="Proteomes" id="UP001458880">
    <property type="component" value="Unassembled WGS sequence"/>
</dbReference>
<dbReference type="PANTHER" id="PTHR46599:SF3">
    <property type="entry name" value="PIGGYBAC TRANSPOSABLE ELEMENT-DERIVED PROTEIN 4"/>
    <property type="match status" value="1"/>
</dbReference>
<evidence type="ECO:0000259" key="1">
    <source>
        <dbReference type="Pfam" id="PF13843"/>
    </source>
</evidence>
<dbReference type="Pfam" id="PF13843">
    <property type="entry name" value="DDE_Tnp_1_7"/>
    <property type="match status" value="1"/>
</dbReference>
<comment type="caution">
    <text evidence="2">The sequence shown here is derived from an EMBL/GenBank/DDBJ whole genome shotgun (WGS) entry which is preliminary data.</text>
</comment>
<accession>A0AAW1LSG0</accession>
<feature type="domain" description="PiggyBac transposable element-derived protein" evidence="1">
    <location>
        <begin position="7"/>
        <end position="128"/>
    </location>
</feature>
<dbReference type="InterPro" id="IPR029526">
    <property type="entry name" value="PGBD"/>
</dbReference>
<dbReference type="AlphaFoldDB" id="A0AAW1LSG0"/>
<sequence length="165" mass="18995">MRLGEFLLTQNTYLTGTISSNRGVPNELTKLPVETCFIRKDMHLIVRYKDKKDVYLLTSKHHAGFFEKSHYMVGGKLQTFKKPAHIEFYNQNMGSVDAVDQNLEPYSSLRKSYTWFKVGLRLMLQMLLNSKVLYSKAHGLEISMCDYIKLCCDGILKSIVTATEK</sequence>
<dbReference type="PANTHER" id="PTHR46599">
    <property type="entry name" value="PIGGYBAC TRANSPOSABLE ELEMENT-DERIVED PROTEIN 4"/>
    <property type="match status" value="1"/>
</dbReference>
<evidence type="ECO:0000313" key="2">
    <source>
        <dbReference type="EMBL" id="KAK9736847.1"/>
    </source>
</evidence>
<reference evidence="2 3" key="1">
    <citation type="journal article" date="2024" name="BMC Genomics">
        <title>De novo assembly and annotation of Popillia japonica's genome with initial clues to its potential as an invasive pest.</title>
        <authorList>
            <person name="Cucini C."/>
            <person name="Boschi S."/>
            <person name="Funari R."/>
            <person name="Cardaioli E."/>
            <person name="Iannotti N."/>
            <person name="Marturano G."/>
            <person name="Paoli F."/>
            <person name="Bruttini M."/>
            <person name="Carapelli A."/>
            <person name="Frati F."/>
            <person name="Nardi F."/>
        </authorList>
    </citation>
    <scope>NUCLEOTIDE SEQUENCE [LARGE SCALE GENOMIC DNA]</scope>
    <source>
        <strain evidence="2">DMR45628</strain>
    </source>
</reference>
<proteinExistence type="predicted"/>
<protein>
    <submittedName>
        <fullName evidence="2">Transposase IS4</fullName>
    </submittedName>
</protein>
<evidence type="ECO:0000313" key="3">
    <source>
        <dbReference type="Proteomes" id="UP001458880"/>
    </source>
</evidence>
<organism evidence="2 3">
    <name type="scientific">Popillia japonica</name>
    <name type="common">Japanese beetle</name>
    <dbReference type="NCBI Taxonomy" id="7064"/>
    <lineage>
        <taxon>Eukaryota</taxon>
        <taxon>Metazoa</taxon>
        <taxon>Ecdysozoa</taxon>
        <taxon>Arthropoda</taxon>
        <taxon>Hexapoda</taxon>
        <taxon>Insecta</taxon>
        <taxon>Pterygota</taxon>
        <taxon>Neoptera</taxon>
        <taxon>Endopterygota</taxon>
        <taxon>Coleoptera</taxon>
        <taxon>Polyphaga</taxon>
        <taxon>Scarabaeiformia</taxon>
        <taxon>Scarabaeidae</taxon>
        <taxon>Rutelinae</taxon>
        <taxon>Popillia</taxon>
    </lineage>
</organism>